<evidence type="ECO:0000313" key="2">
    <source>
        <dbReference type="Proteomes" id="UP000006844"/>
    </source>
</evidence>
<dbReference type="AlphaFoldDB" id="E8V558"/>
<protein>
    <recommendedName>
        <fullName evidence="3">2-nitropropane dioxygenase</fullName>
    </recommendedName>
</protein>
<dbReference type="Proteomes" id="UP000006844">
    <property type="component" value="Chromosome"/>
</dbReference>
<name>E8V558_TERSS</name>
<accession>E8V558</accession>
<dbReference type="KEGG" id="tsa:AciPR4_2985"/>
<proteinExistence type="predicted"/>
<dbReference type="HOGENOM" id="CLU_179228_0_0_0"/>
<reference evidence="1 2" key="1">
    <citation type="journal article" date="2012" name="Stand. Genomic Sci.">
        <title>Complete genome sequence of Terriglobus saanensis type strain SP1PR4(T), an Acidobacteria from tundra soil.</title>
        <authorList>
            <person name="Rawat S.R."/>
            <person name="Mannisto M.K."/>
            <person name="Starovoytov V."/>
            <person name="Goodwin L."/>
            <person name="Nolan M."/>
            <person name="Hauser L."/>
            <person name="Land M."/>
            <person name="Davenport K.W."/>
            <person name="Woyke T."/>
            <person name="Haggblom M.M."/>
        </authorList>
    </citation>
    <scope>NUCLEOTIDE SEQUENCE</scope>
    <source>
        <strain evidence="2">ATCC BAA-1853 / DSM 23119 / SP1PR4</strain>
    </source>
</reference>
<keyword evidence="2" id="KW-1185">Reference proteome</keyword>
<evidence type="ECO:0008006" key="3">
    <source>
        <dbReference type="Google" id="ProtNLM"/>
    </source>
</evidence>
<evidence type="ECO:0000313" key="1">
    <source>
        <dbReference type="EMBL" id="ADV83745.1"/>
    </source>
</evidence>
<dbReference type="STRING" id="401053.AciPR4_2985"/>
<sequence length="107" mass="12169">MSKHKKQETKIGFEVSCPECGGMLRIDPVTQSVIAHTPAPRKRMFEDLQTAASAMREQDSRRDSIFQQSLDAQKNQADIFDKKFAEALRKAKETPDTGKPLREFDLD</sequence>
<organism evidence="1 2">
    <name type="scientific">Terriglobus saanensis (strain ATCC BAA-1853 / DSM 23119 / SP1PR4)</name>
    <dbReference type="NCBI Taxonomy" id="401053"/>
    <lineage>
        <taxon>Bacteria</taxon>
        <taxon>Pseudomonadati</taxon>
        <taxon>Acidobacteriota</taxon>
        <taxon>Terriglobia</taxon>
        <taxon>Terriglobales</taxon>
        <taxon>Acidobacteriaceae</taxon>
        <taxon>Terriglobus</taxon>
    </lineage>
</organism>
<gene>
    <name evidence="1" type="ordered locus">AciPR4_2985</name>
</gene>
<dbReference type="eggNOG" id="ENOG5032RQS">
    <property type="taxonomic scope" value="Bacteria"/>
</dbReference>
<dbReference type="EMBL" id="CP002467">
    <property type="protein sequence ID" value="ADV83745.1"/>
    <property type="molecule type" value="Genomic_DNA"/>
</dbReference>